<feature type="region of interest" description="Disordered" evidence="5">
    <location>
        <begin position="148"/>
        <end position="175"/>
    </location>
</feature>
<name>A0A2K5HR56_COLAP</name>
<evidence type="ECO:0000256" key="5">
    <source>
        <dbReference type="SAM" id="MobiDB-lite"/>
    </source>
</evidence>
<feature type="compositionally biased region" description="Low complexity" evidence="5">
    <location>
        <begin position="21"/>
        <end position="31"/>
    </location>
</feature>
<dbReference type="GO" id="GO:0005739">
    <property type="term" value="C:mitochondrion"/>
    <property type="evidence" value="ECO:0007669"/>
    <property type="project" value="TreeGrafter"/>
</dbReference>
<dbReference type="CTD" id="728489"/>
<evidence type="ECO:0000313" key="8">
    <source>
        <dbReference type="Proteomes" id="UP000233080"/>
    </source>
</evidence>
<dbReference type="OrthoDB" id="512667at2759"/>
<dbReference type="Proteomes" id="UP000233080">
    <property type="component" value="Unassembled WGS sequence"/>
</dbReference>
<evidence type="ECO:0000256" key="3">
    <source>
        <dbReference type="ARBA" id="ARBA00022833"/>
    </source>
</evidence>
<proteinExistence type="predicted"/>
<dbReference type="GO" id="GO:0050821">
    <property type="term" value="P:protein stabilization"/>
    <property type="evidence" value="ECO:0007669"/>
    <property type="project" value="TreeGrafter"/>
</dbReference>
<protein>
    <recommendedName>
        <fullName evidence="6">DNL-type domain-containing protein</fullName>
    </recommendedName>
</protein>
<dbReference type="PANTHER" id="PTHR20922">
    <property type="entry name" value="DNL-TYPE ZINC FINGER PROTEIN"/>
    <property type="match status" value="1"/>
</dbReference>
<dbReference type="AlphaFoldDB" id="A0A2K5HR56"/>
<sequence length="175" mass="18786">MGDPHSRSDTRAQPRGRPSSLRALGVLGQRAARGRRAPLGRQGAAERSATPTRRTEAREGHFRLPHQLPCPRQVCGTRSSKRISKLAYHQGVVIVTCPGCQNHHIIADNLGWFSDLNGKRNIEEILAARGEQVHRVVGEGALEFVLEPAGTPTSTAALEAGEDEGPPGPGKTEPS</sequence>
<keyword evidence="3" id="KW-0862">Zinc</keyword>
<keyword evidence="1" id="KW-0479">Metal-binding</keyword>
<evidence type="ECO:0000256" key="1">
    <source>
        <dbReference type="ARBA" id="ARBA00022723"/>
    </source>
</evidence>
<dbReference type="GO" id="GO:0006457">
    <property type="term" value="P:protein folding"/>
    <property type="evidence" value="ECO:0007669"/>
    <property type="project" value="TreeGrafter"/>
</dbReference>
<dbReference type="GO" id="GO:0008270">
    <property type="term" value="F:zinc ion binding"/>
    <property type="evidence" value="ECO:0007669"/>
    <property type="project" value="UniProtKB-KW"/>
</dbReference>
<dbReference type="PANTHER" id="PTHR20922:SF13">
    <property type="entry name" value="DNL-TYPE ZINC FINGER PROTEIN"/>
    <property type="match status" value="1"/>
</dbReference>
<evidence type="ECO:0000313" key="7">
    <source>
        <dbReference type="Ensembl" id="ENSCANP00000006818.1"/>
    </source>
</evidence>
<keyword evidence="8" id="KW-1185">Reference proteome</keyword>
<accession>A0A2K5HR56</accession>
<evidence type="ECO:0000259" key="6">
    <source>
        <dbReference type="PROSITE" id="PS51501"/>
    </source>
</evidence>
<dbReference type="Pfam" id="PF05180">
    <property type="entry name" value="zf-DNL"/>
    <property type="match status" value="1"/>
</dbReference>
<dbReference type="GeneID" id="105522811"/>
<reference evidence="7" key="1">
    <citation type="submission" date="2025-08" db="UniProtKB">
        <authorList>
            <consortium name="Ensembl"/>
        </authorList>
    </citation>
    <scope>IDENTIFICATION</scope>
</reference>
<dbReference type="InterPro" id="IPR024158">
    <property type="entry name" value="Mt_import_TIM15"/>
</dbReference>
<feature type="region of interest" description="Disordered" evidence="5">
    <location>
        <begin position="1"/>
        <end position="60"/>
    </location>
</feature>
<dbReference type="KEGG" id="cang:105522811"/>
<evidence type="ECO:0000256" key="4">
    <source>
        <dbReference type="PROSITE-ProRule" id="PRU00834"/>
    </source>
</evidence>
<organism evidence="7 8">
    <name type="scientific">Colobus angolensis palliatus</name>
    <name type="common">Peters' Angolan colobus</name>
    <dbReference type="NCBI Taxonomy" id="336983"/>
    <lineage>
        <taxon>Eukaryota</taxon>
        <taxon>Metazoa</taxon>
        <taxon>Chordata</taxon>
        <taxon>Craniata</taxon>
        <taxon>Vertebrata</taxon>
        <taxon>Euteleostomi</taxon>
        <taxon>Mammalia</taxon>
        <taxon>Eutheria</taxon>
        <taxon>Euarchontoglires</taxon>
        <taxon>Primates</taxon>
        <taxon>Haplorrhini</taxon>
        <taxon>Catarrhini</taxon>
        <taxon>Cercopithecidae</taxon>
        <taxon>Colobinae</taxon>
        <taxon>Colobus</taxon>
    </lineage>
</organism>
<dbReference type="GO" id="GO:0030150">
    <property type="term" value="P:protein import into mitochondrial matrix"/>
    <property type="evidence" value="ECO:0007669"/>
    <property type="project" value="TreeGrafter"/>
</dbReference>
<evidence type="ECO:0000256" key="2">
    <source>
        <dbReference type="ARBA" id="ARBA00022771"/>
    </source>
</evidence>
<feature type="domain" description="DNL-type" evidence="6">
    <location>
        <begin position="61"/>
        <end position="158"/>
    </location>
</feature>
<dbReference type="STRING" id="336983.ENSCANP00000006818"/>
<dbReference type="PROSITE" id="PS51501">
    <property type="entry name" value="ZF_DNL"/>
    <property type="match status" value="1"/>
</dbReference>
<dbReference type="Ensembl" id="ENSCANT00000025610.1">
    <property type="protein sequence ID" value="ENSCANP00000006818.1"/>
    <property type="gene ID" value="ENSCANG00000022793.1"/>
</dbReference>
<feature type="compositionally biased region" description="Basic and acidic residues" evidence="5">
    <location>
        <begin position="1"/>
        <end position="12"/>
    </location>
</feature>
<dbReference type="InterPro" id="IPR007853">
    <property type="entry name" value="Znf_DNL-typ"/>
</dbReference>
<keyword evidence="2 4" id="KW-0863">Zinc-finger</keyword>
<dbReference type="RefSeq" id="XP_011812803.1">
    <property type="nucleotide sequence ID" value="XM_011957413.1"/>
</dbReference>
<dbReference type="GO" id="GO:0051087">
    <property type="term" value="F:protein-folding chaperone binding"/>
    <property type="evidence" value="ECO:0007669"/>
    <property type="project" value="TreeGrafter"/>
</dbReference>
<reference evidence="7" key="2">
    <citation type="submission" date="2025-09" db="UniProtKB">
        <authorList>
            <consortium name="Ensembl"/>
        </authorList>
    </citation>
    <scope>IDENTIFICATION</scope>
</reference>